<sequence>MAPPSLETVGDRYQHIAFGDAAVARQRITGSVVAYGAGLDTPDSGPQQVTPREVRMLTGVFAFHMATVTPSGWPYVQYRSGPTGFVHHLGGNRFGFADFRGNQQFVSVGNLETDGRVALFVADHPKKMRLKVFGRATVIDGDADPELLERLSQVADGRIAARCERSIVIDVEAFDWNCARSMVPLYTSEQVRERVQPYIDQIHQLQDRVDELERRLW</sequence>
<accession>A0ABN3HCP3</accession>
<gene>
    <name evidence="2" type="ORF">GCM10009855_12960</name>
</gene>
<dbReference type="Proteomes" id="UP001501170">
    <property type="component" value="Unassembled WGS sequence"/>
</dbReference>
<protein>
    <submittedName>
        <fullName evidence="2">Pyridoxamine 5'-phosphate oxidase family protein</fullName>
    </submittedName>
</protein>
<evidence type="ECO:0000259" key="1">
    <source>
        <dbReference type="Pfam" id="PF01243"/>
    </source>
</evidence>
<dbReference type="EMBL" id="BAAARB010000005">
    <property type="protein sequence ID" value="GAA2375163.1"/>
    <property type="molecule type" value="Genomic_DNA"/>
</dbReference>
<organism evidence="2 3">
    <name type="scientific">Gordonia cholesterolivorans</name>
    <dbReference type="NCBI Taxonomy" id="559625"/>
    <lineage>
        <taxon>Bacteria</taxon>
        <taxon>Bacillati</taxon>
        <taxon>Actinomycetota</taxon>
        <taxon>Actinomycetes</taxon>
        <taxon>Mycobacteriales</taxon>
        <taxon>Gordoniaceae</taxon>
        <taxon>Gordonia</taxon>
    </lineage>
</organism>
<reference evidence="2 3" key="1">
    <citation type="journal article" date="2019" name="Int. J. Syst. Evol. Microbiol.">
        <title>The Global Catalogue of Microorganisms (GCM) 10K type strain sequencing project: providing services to taxonomists for standard genome sequencing and annotation.</title>
        <authorList>
            <consortium name="The Broad Institute Genomics Platform"/>
            <consortium name="The Broad Institute Genome Sequencing Center for Infectious Disease"/>
            <person name="Wu L."/>
            <person name="Ma J."/>
        </authorList>
    </citation>
    <scope>NUCLEOTIDE SEQUENCE [LARGE SCALE GENOMIC DNA]</scope>
    <source>
        <strain evidence="2 3">JCM 16227</strain>
    </source>
</reference>
<dbReference type="PANTHER" id="PTHR42815">
    <property type="entry name" value="FAD-BINDING, PUTATIVE (AFU_ORTHOLOGUE AFUA_6G07600)-RELATED"/>
    <property type="match status" value="1"/>
</dbReference>
<evidence type="ECO:0000313" key="3">
    <source>
        <dbReference type="Proteomes" id="UP001501170"/>
    </source>
</evidence>
<dbReference type="SUPFAM" id="SSF50475">
    <property type="entry name" value="FMN-binding split barrel"/>
    <property type="match status" value="1"/>
</dbReference>
<keyword evidence="3" id="KW-1185">Reference proteome</keyword>
<dbReference type="InterPro" id="IPR011576">
    <property type="entry name" value="Pyridox_Oxase_N"/>
</dbReference>
<comment type="caution">
    <text evidence="2">The sequence shown here is derived from an EMBL/GenBank/DDBJ whole genome shotgun (WGS) entry which is preliminary data.</text>
</comment>
<feature type="domain" description="Pyridoxamine 5'-phosphate oxidase N-terminal" evidence="1">
    <location>
        <begin position="59"/>
        <end position="158"/>
    </location>
</feature>
<dbReference type="Gene3D" id="2.30.110.10">
    <property type="entry name" value="Electron Transport, Fmn-binding Protein, Chain A"/>
    <property type="match status" value="1"/>
</dbReference>
<proteinExistence type="predicted"/>
<name>A0ABN3HCP3_9ACTN</name>
<dbReference type="PANTHER" id="PTHR42815:SF2">
    <property type="entry name" value="FAD-BINDING, PUTATIVE (AFU_ORTHOLOGUE AFUA_6G07600)-RELATED"/>
    <property type="match status" value="1"/>
</dbReference>
<dbReference type="InterPro" id="IPR012349">
    <property type="entry name" value="Split_barrel_FMN-bd"/>
</dbReference>
<dbReference type="Pfam" id="PF01243">
    <property type="entry name" value="PNPOx_N"/>
    <property type="match status" value="1"/>
</dbReference>
<evidence type="ECO:0000313" key="2">
    <source>
        <dbReference type="EMBL" id="GAA2375163.1"/>
    </source>
</evidence>